<dbReference type="InterPro" id="IPR035979">
    <property type="entry name" value="RBD_domain_sf"/>
</dbReference>
<feature type="compositionally biased region" description="Basic and acidic residues" evidence="14">
    <location>
        <begin position="316"/>
        <end position="338"/>
    </location>
</feature>
<reference evidence="18 19" key="1">
    <citation type="journal article" date="2010" name="Science">
        <title>Genomic comparison of the ants Camponotus floridanus and Harpegnathos saltator.</title>
        <authorList>
            <person name="Bonasio R."/>
            <person name="Zhang G."/>
            <person name="Ye C."/>
            <person name="Mutti N.S."/>
            <person name="Fang X."/>
            <person name="Qin N."/>
            <person name="Donahue G."/>
            <person name="Yang P."/>
            <person name="Li Q."/>
            <person name="Li C."/>
            <person name="Zhang P."/>
            <person name="Huang Z."/>
            <person name="Berger S.L."/>
            <person name="Reinberg D."/>
            <person name="Wang J."/>
            <person name="Liebig J."/>
        </authorList>
    </citation>
    <scope>NUCLEOTIDE SEQUENCE [LARGE SCALE GENOMIC DNA]</scope>
    <source>
        <strain evidence="18 19">R22 G/1</strain>
    </source>
</reference>
<evidence type="ECO:0000256" key="11">
    <source>
        <dbReference type="ARBA" id="ARBA00023242"/>
    </source>
</evidence>
<dbReference type="InterPro" id="IPR006630">
    <property type="entry name" value="La_HTH"/>
</dbReference>
<dbReference type="EMBL" id="GL446193">
    <property type="protein sequence ID" value="EFN88316.1"/>
    <property type="molecule type" value="Genomic_DNA"/>
</dbReference>
<name>E2B7N8_HARSA</name>
<dbReference type="GO" id="GO:0003723">
    <property type="term" value="F:RNA binding"/>
    <property type="evidence" value="ECO:0007669"/>
    <property type="project" value="UniProtKB-UniRule"/>
</dbReference>
<dbReference type="PANTHER" id="PTHR22792:SF62">
    <property type="entry name" value="LA-RELATED PROTEIN 7"/>
    <property type="match status" value="1"/>
</dbReference>
<evidence type="ECO:0000313" key="19">
    <source>
        <dbReference type="Proteomes" id="UP000008237"/>
    </source>
</evidence>
<dbReference type="Pfam" id="PF00076">
    <property type="entry name" value="RRM_1"/>
    <property type="match status" value="1"/>
</dbReference>
<organism evidence="19">
    <name type="scientific">Harpegnathos saltator</name>
    <name type="common">Jerdon's jumping ant</name>
    <dbReference type="NCBI Taxonomy" id="610380"/>
    <lineage>
        <taxon>Eukaryota</taxon>
        <taxon>Metazoa</taxon>
        <taxon>Ecdysozoa</taxon>
        <taxon>Arthropoda</taxon>
        <taxon>Hexapoda</taxon>
        <taxon>Insecta</taxon>
        <taxon>Pterygota</taxon>
        <taxon>Neoptera</taxon>
        <taxon>Endopterygota</taxon>
        <taxon>Hymenoptera</taxon>
        <taxon>Apocrita</taxon>
        <taxon>Aculeata</taxon>
        <taxon>Formicoidea</taxon>
        <taxon>Formicidae</taxon>
        <taxon>Ponerinae</taxon>
        <taxon>Ponerini</taxon>
        <taxon>Harpegnathos</taxon>
    </lineage>
</organism>
<dbReference type="GO" id="GO:0005654">
    <property type="term" value="C:nucleoplasm"/>
    <property type="evidence" value="ECO:0007669"/>
    <property type="project" value="UniProtKB-SubCell"/>
</dbReference>
<dbReference type="CDD" id="cd07323">
    <property type="entry name" value="LAM"/>
    <property type="match status" value="1"/>
</dbReference>
<evidence type="ECO:0000256" key="10">
    <source>
        <dbReference type="ARBA" id="ARBA00023187"/>
    </source>
</evidence>
<dbReference type="InterPro" id="IPR036388">
    <property type="entry name" value="WH-like_DNA-bd_sf"/>
</dbReference>
<evidence type="ECO:0000313" key="18">
    <source>
        <dbReference type="EMBL" id="EFN88316.1"/>
    </source>
</evidence>
<dbReference type="InParanoid" id="E2B7N8"/>
<dbReference type="PRINTS" id="PR00302">
    <property type="entry name" value="LUPUSLA"/>
</dbReference>
<dbReference type="PhylomeDB" id="E2B7N8"/>
<dbReference type="InterPro" id="IPR014886">
    <property type="entry name" value="La_xRRM"/>
</dbReference>
<feature type="compositionally biased region" description="Polar residues" evidence="14">
    <location>
        <begin position="306"/>
        <end position="315"/>
    </location>
</feature>
<evidence type="ECO:0000256" key="1">
    <source>
        <dbReference type="ARBA" id="ARBA00004642"/>
    </source>
</evidence>
<dbReference type="GO" id="GO:0007283">
    <property type="term" value="P:spermatogenesis"/>
    <property type="evidence" value="ECO:0007669"/>
    <property type="project" value="UniProtKB-KW"/>
</dbReference>
<dbReference type="GO" id="GO:0008380">
    <property type="term" value="P:RNA splicing"/>
    <property type="evidence" value="ECO:0007669"/>
    <property type="project" value="UniProtKB-KW"/>
</dbReference>
<evidence type="ECO:0000256" key="12">
    <source>
        <dbReference type="ARBA" id="ARBA00029640"/>
    </source>
</evidence>
<dbReference type="InterPro" id="IPR036390">
    <property type="entry name" value="WH_DNA-bd_sf"/>
</dbReference>
<dbReference type="SUPFAM" id="SSF46785">
    <property type="entry name" value="Winged helix' DNA-binding domain"/>
    <property type="match status" value="1"/>
</dbReference>
<dbReference type="CDD" id="cd12290">
    <property type="entry name" value="RRM1_LARP7"/>
    <property type="match status" value="1"/>
</dbReference>
<evidence type="ECO:0000259" key="15">
    <source>
        <dbReference type="PROSITE" id="PS50102"/>
    </source>
</evidence>
<dbReference type="AlphaFoldDB" id="E2B7N8"/>
<gene>
    <name evidence="18" type="ORF">EAI_08811</name>
</gene>
<dbReference type="InterPro" id="IPR000504">
    <property type="entry name" value="RRM_dom"/>
</dbReference>
<dbReference type="Gene3D" id="1.10.10.10">
    <property type="entry name" value="Winged helix-like DNA-binding domain superfamily/Winged helix DNA-binding domain"/>
    <property type="match status" value="1"/>
</dbReference>
<feature type="compositionally biased region" description="Basic and acidic residues" evidence="14">
    <location>
        <begin position="414"/>
        <end position="424"/>
    </location>
</feature>
<feature type="domain" description="RRM" evidence="15">
    <location>
        <begin position="138"/>
        <end position="223"/>
    </location>
</feature>
<dbReference type="OMA" id="WCSLRNK"/>
<evidence type="ECO:0000256" key="9">
    <source>
        <dbReference type="ARBA" id="ARBA00023163"/>
    </source>
</evidence>
<evidence type="ECO:0000256" key="2">
    <source>
        <dbReference type="ARBA" id="ARBA00008680"/>
    </source>
</evidence>
<dbReference type="InterPro" id="IPR034887">
    <property type="entry name" value="LARP7_RRM1"/>
</dbReference>
<evidence type="ECO:0000256" key="14">
    <source>
        <dbReference type="SAM" id="MobiDB-lite"/>
    </source>
</evidence>
<feature type="compositionally biased region" description="Basic residues" evidence="14">
    <location>
        <begin position="425"/>
        <end position="435"/>
    </location>
</feature>
<feature type="domain" description="HTH La-type RNA-binding" evidence="16">
    <location>
        <begin position="44"/>
        <end position="133"/>
    </location>
</feature>
<feature type="region of interest" description="Disordered" evidence="14">
    <location>
        <begin position="402"/>
        <end position="435"/>
    </location>
</feature>
<dbReference type="STRING" id="610380.E2B7N8"/>
<dbReference type="SMART" id="SM00715">
    <property type="entry name" value="LA"/>
    <property type="match status" value="1"/>
</dbReference>
<dbReference type="PANTHER" id="PTHR22792">
    <property type="entry name" value="LUPUS LA PROTEIN-RELATED"/>
    <property type="match status" value="1"/>
</dbReference>
<feature type="domain" description="XRRM" evidence="17">
    <location>
        <begin position="505"/>
        <end position="614"/>
    </location>
</feature>
<keyword evidence="10" id="KW-0508">mRNA splicing</keyword>
<dbReference type="PROSITE" id="PS51939">
    <property type="entry name" value="XRRM"/>
    <property type="match status" value="1"/>
</dbReference>
<evidence type="ECO:0000256" key="3">
    <source>
        <dbReference type="ARBA" id="ARBA00015867"/>
    </source>
</evidence>
<evidence type="ECO:0000256" key="13">
    <source>
        <dbReference type="PROSITE-ProRule" id="PRU00332"/>
    </source>
</evidence>
<keyword evidence="19" id="KW-1185">Reference proteome</keyword>
<keyword evidence="9" id="KW-0804">Transcription</keyword>
<feature type="compositionally biased region" description="Basic and acidic residues" evidence="14">
    <location>
        <begin position="350"/>
        <end position="367"/>
    </location>
</feature>
<keyword evidence="8" id="KW-0805">Transcription regulation</keyword>
<dbReference type="InterPro" id="IPR045180">
    <property type="entry name" value="La_dom_prot"/>
</dbReference>
<dbReference type="GO" id="GO:0030154">
    <property type="term" value="P:cell differentiation"/>
    <property type="evidence" value="ECO:0007669"/>
    <property type="project" value="UniProtKB-KW"/>
</dbReference>
<dbReference type="SUPFAM" id="SSF54928">
    <property type="entry name" value="RNA-binding domain, RBD"/>
    <property type="match status" value="1"/>
</dbReference>
<evidence type="ECO:0000256" key="4">
    <source>
        <dbReference type="ARBA" id="ARBA00022664"/>
    </source>
</evidence>
<dbReference type="SMART" id="SM00360">
    <property type="entry name" value="RRM"/>
    <property type="match status" value="1"/>
</dbReference>
<dbReference type="InterPro" id="IPR012677">
    <property type="entry name" value="Nucleotide-bd_a/b_plait_sf"/>
</dbReference>
<evidence type="ECO:0000256" key="7">
    <source>
        <dbReference type="ARBA" id="ARBA00022884"/>
    </source>
</evidence>
<comment type="subcellular location">
    <subcellularLocation>
        <location evidence="1">Nucleus</location>
        <location evidence="1">Nucleoplasm</location>
    </subcellularLocation>
</comment>
<evidence type="ECO:0000259" key="16">
    <source>
        <dbReference type="PROSITE" id="PS50961"/>
    </source>
</evidence>
<evidence type="ECO:0000256" key="5">
    <source>
        <dbReference type="ARBA" id="ARBA00022782"/>
    </source>
</evidence>
<dbReference type="PROSITE" id="PS50102">
    <property type="entry name" value="RRM"/>
    <property type="match status" value="1"/>
</dbReference>
<accession>E2B7N8</accession>
<keyword evidence="11" id="KW-0539">Nucleus</keyword>
<dbReference type="Pfam" id="PF08777">
    <property type="entry name" value="RRM_3"/>
    <property type="match status" value="1"/>
</dbReference>
<dbReference type="KEGG" id="hst:105191972"/>
<dbReference type="Gene3D" id="3.30.70.330">
    <property type="match status" value="2"/>
</dbReference>
<dbReference type="GO" id="GO:1990904">
    <property type="term" value="C:ribonucleoprotein complex"/>
    <property type="evidence" value="ECO:0007669"/>
    <property type="project" value="UniProtKB-UniRule"/>
</dbReference>
<dbReference type="Proteomes" id="UP000008237">
    <property type="component" value="Unassembled WGS sequence"/>
</dbReference>
<evidence type="ECO:0000259" key="17">
    <source>
        <dbReference type="PROSITE" id="PS51939"/>
    </source>
</evidence>
<keyword evidence="4" id="KW-0507">mRNA processing</keyword>
<evidence type="ECO:0000256" key="6">
    <source>
        <dbReference type="ARBA" id="ARBA00022871"/>
    </source>
</evidence>
<protein>
    <recommendedName>
        <fullName evidence="3">La-related protein 7</fullName>
    </recommendedName>
    <alternativeName>
        <fullName evidence="12">La ribonucleoprotein domain family member 7</fullName>
    </alternativeName>
</protein>
<dbReference type="OrthoDB" id="439993at2759"/>
<keyword evidence="6" id="KW-0744">Spermatogenesis</keyword>
<dbReference type="PROSITE" id="PS50961">
    <property type="entry name" value="HTH_LA"/>
    <property type="match status" value="1"/>
</dbReference>
<proteinExistence type="inferred from homology"/>
<dbReference type="GO" id="GO:0006397">
    <property type="term" value="P:mRNA processing"/>
    <property type="evidence" value="ECO:0007669"/>
    <property type="project" value="UniProtKB-KW"/>
</dbReference>
<feature type="region of interest" description="Disordered" evidence="14">
    <location>
        <begin position="303"/>
        <end position="367"/>
    </location>
</feature>
<dbReference type="InterPro" id="IPR002344">
    <property type="entry name" value="Lupus_La"/>
</dbReference>
<keyword evidence="5" id="KW-0221">Differentiation</keyword>
<keyword evidence="7 13" id="KW-0694">RNA-binding</keyword>
<sequence>MVMEEQESNIELASERIPVPQIQQPQMDIIKRNNRSGVSRGKPRLRKKALHAAILKQMEFYFSDANLSKDRYLSELLKKSPYVALDVFTNFNKLSTLTTDTNRIAKALEKSTMLKVSEDGTKVCRLTPINKKENIDECTVYVQNLPPDSDHDWLISAFSKYGKVVYVSIPRYQSNKKIKGFAFVEFDTPAGAEECIKAFQKDGCVLPSHTSPNDLLSITTFNNTEENLTINDKPEHLQYLSKSTIKTDVDDKKENIKDQITNDDIYDDEGNKLDNTKYSLGKRKLVSEKSLADESNIKVKKKKTTDQNIADQHNSNMEDQKILNKDITNRNKTTETDRKRKRKLSTNDTFKYEDSSEGTAKRDPCGSMVKSDKIKVNEMVSVDKSYDNKNKEIISQAAKHLTKKNIDETSSSNIKERETSVDERKKKKNRKKRSNFQKDITSDMMQVMAKRDWKRLRNKYLELQKSKMQQLKLHLRKTKWNYDKSKYEKDEKLSETEKSCYGRITYAPGIIVKVEMDEPCTDLQSFKMEFRDNDYVKYIDITYGSRQAYIRCDTAEAAQLFLQKSYEGRRLIILKNNEEKSYWDKIEQDREEKLQSKKRYKHRGRDKLLKKAEKELGKCIKFDQV</sequence>
<dbReference type="FunCoup" id="E2B7N8">
    <property type="interactions" value="1508"/>
</dbReference>
<comment type="similarity">
    <text evidence="2">Belongs to the LARP7 family.</text>
</comment>
<evidence type="ECO:0000256" key="8">
    <source>
        <dbReference type="ARBA" id="ARBA00023015"/>
    </source>
</evidence>
<dbReference type="Pfam" id="PF05383">
    <property type="entry name" value="La"/>
    <property type="match status" value="1"/>
</dbReference>